<organism evidence="6 7">
    <name type="scientific">Coprococcus eutactus</name>
    <dbReference type="NCBI Taxonomy" id="33043"/>
    <lineage>
        <taxon>Bacteria</taxon>
        <taxon>Bacillati</taxon>
        <taxon>Bacillota</taxon>
        <taxon>Clostridia</taxon>
        <taxon>Lachnospirales</taxon>
        <taxon>Lachnospiraceae</taxon>
        <taxon>Coprococcus</taxon>
    </lineage>
</organism>
<evidence type="ECO:0000256" key="5">
    <source>
        <dbReference type="HAMAP-Rule" id="MF_00299"/>
    </source>
</evidence>
<comment type="function">
    <text evidence="4 5">Removes the 2'-phosphate from RNA via an intermediate in which the phosphate is ADP-ribosylated by NAD followed by a presumed transesterification to release the RNA and generate ADP-ribose 1''-2''-cyclic phosphate (APPR&gt;P). May function as an ADP-ribosylase.</text>
</comment>
<keyword evidence="2 5" id="KW-0808">Transferase</keyword>
<dbReference type="InterPro" id="IPR002745">
    <property type="entry name" value="Ptrans_KptA/Tpt1"/>
</dbReference>
<dbReference type="InterPro" id="IPR042081">
    <property type="entry name" value="RNA_2'-PTrans_C"/>
</dbReference>
<evidence type="ECO:0000256" key="4">
    <source>
        <dbReference type="ARBA" id="ARBA00025212"/>
    </source>
</evidence>
<dbReference type="Gene3D" id="1.10.10.970">
    <property type="entry name" value="RNA 2'-phosphotransferase, Tpt1/KptA family, N-terminal domain"/>
    <property type="match status" value="1"/>
</dbReference>
<evidence type="ECO:0000256" key="3">
    <source>
        <dbReference type="ARBA" id="ARBA00023027"/>
    </source>
</evidence>
<dbReference type="InterPro" id="IPR022928">
    <property type="entry name" value="RNA_2'-PTrans_KptA"/>
</dbReference>
<evidence type="ECO:0000313" key="6">
    <source>
        <dbReference type="EMBL" id="GFO95811.1"/>
    </source>
</evidence>
<comment type="caution">
    <text evidence="6">The sequence shown here is derived from an EMBL/GenBank/DDBJ whole genome shotgun (WGS) entry which is preliminary data.</text>
</comment>
<evidence type="ECO:0000256" key="1">
    <source>
        <dbReference type="ARBA" id="ARBA00009836"/>
    </source>
</evidence>
<dbReference type="RefSeq" id="WP_015533469.1">
    <property type="nucleotide sequence ID" value="NZ_BLYL01000043.1"/>
</dbReference>
<dbReference type="GO" id="GO:0003950">
    <property type="term" value="F:NAD+ poly-ADP-ribosyltransferase activity"/>
    <property type="evidence" value="ECO:0007669"/>
    <property type="project" value="InterPro"/>
</dbReference>
<dbReference type="GO" id="GO:0000215">
    <property type="term" value="F:tRNA 2'-phosphotransferase activity"/>
    <property type="evidence" value="ECO:0007669"/>
    <property type="project" value="TreeGrafter"/>
</dbReference>
<dbReference type="AlphaFoldDB" id="A0AAI9K732"/>
<proteinExistence type="inferred from homology"/>
<comment type="similarity">
    <text evidence="1 5">Belongs to the KptA/TPT1 family.</text>
</comment>
<dbReference type="Gene3D" id="3.20.170.30">
    <property type="match status" value="1"/>
</dbReference>
<dbReference type="HAMAP" id="MF_00299">
    <property type="entry name" value="KptA"/>
    <property type="match status" value="1"/>
</dbReference>
<evidence type="ECO:0000313" key="7">
    <source>
        <dbReference type="Proteomes" id="UP000660047"/>
    </source>
</evidence>
<dbReference type="EC" id="2.7.1.-" evidence="5"/>
<keyword evidence="3 5" id="KW-0520">NAD</keyword>
<dbReference type="PANTHER" id="PTHR12684:SF2">
    <property type="entry name" value="TRNA 2'-PHOSPHOTRANSFERASE 1"/>
    <property type="match status" value="1"/>
</dbReference>
<dbReference type="PANTHER" id="PTHR12684">
    <property type="entry name" value="PUTATIVE PHOSPHOTRANSFERASE"/>
    <property type="match status" value="1"/>
</dbReference>
<evidence type="ECO:0000256" key="2">
    <source>
        <dbReference type="ARBA" id="ARBA00022679"/>
    </source>
</evidence>
<dbReference type="GO" id="GO:0006388">
    <property type="term" value="P:tRNA splicing, via endonucleolytic cleavage and ligation"/>
    <property type="evidence" value="ECO:0007669"/>
    <property type="project" value="UniProtKB-UniRule"/>
</dbReference>
<dbReference type="InterPro" id="IPR042080">
    <property type="entry name" value="RNA_2'-PTrans_N"/>
</dbReference>
<dbReference type="Proteomes" id="UP000660047">
    <property type="component" value="Unassembled WGS sequence"/>
</dbReference>
<dbReference type="EMBL" id="BLYL01000043">
    <property type="protein sequence ID" value="GFO95811.1"/>
    <property type="molecule type" value="Genomic_DNA"/>
</dbReference>
<reference evidence="6" key="1">
    <citation type="submission" date="2020-06" db="EMBL/GenBank/DDBJ databases">
        <title>Characterization of fructooligosaccharide metabolism and fructooligosaccharide-degrading enzymes in human commensal butyrate producers.</title>
        <authorList>
            <person name="Tanno H."/>
            <person name="Fujii T."/>
            <person name="Hirano K."/>
            <person name="Maeno S."/>
            <person name="Tonozuka T."/>
            <person name="Sakamoto M."/>
            <person name="Ohkuma M."/>
            <person name="Tochio T."/>
            <person name="Endo A."/>
        </authorList>
    </citation>
    <scope>NUCLEOTIDE SEQUENCE</scope>
    <source>
        <strain evidence="6">JCM 31265</strain>
    </source>
</reference>
<dbReference type="Pfam" id="PF01885">
    <property type="entry name" value="PTS_2-RNA"/>
    <property type="match status" value="1"/>
</dbReference>
<gene>
    <name evidence="5 6" type="primary">kptA</name>
    <name evidence="6" type="ORF">COEU31_28570</name>
</gene>
<dbReference type="SUPFAM" id="SSF56399">
    <property type="entry name" value="ADP-ribosylation"/>
    <property type="match status" value="1"/>
</dbReference>
<accession>A0AAI9K732</accession>
<sequence>MINYEELSKEVSYALRHAPWEYELEMDEEGWVSVEQLVDALNKDMKWIGTSEDDLLVMIDKSEKKRHEISGGKIRAFYGHSIPMHIKKEKMIPPDILYHGTARRFLSSIKINGLLPQGRQYVHLSQDISTAQSVGLRRDNKPCVLQIDAKRAWEDGILFYFGNEKVWLADVIPSKYITEI</sequence>
<name>A0AAI9K732_9FIRM</name>
<protein>
    <recommendedName>
        <fullName evidence="5">Probable RNA 2'-phosphotransferase</fullName>
        <ecNumber evidence="5">2.7.1.-</ecNumber>
    </recommendedName>
</protein>